<reference evidence="3 4" key="1">
    <citation type="submission" date="2018-03" db="EMBL/GenBank/DDBJ databases">
        <title>Genomic Encyclopedia of Archaeal and Bacterial Type Strains, Phase II (KMG-II): from individual species to whole genera.</title>
        <authorList>
            <person name="Goeker M."/>
        </authorList>
    </citation>
    <scope>NUCLEOTIDE SEQUENCE [LARGE SCALE GENOMIC DNA]</scope>
    <source>
        <strain evidence="3 4">DSM 24859</strain>
    </source>
</reference>
<dbReference type="Gene3D" id="2.160.20.10">
    <property type="entry name" value="Single-stranded right-handed beta-helix, Pectin lyase-like"/>
    <property type="match status" value="1"/>
</dbReference>
<sequence>MKRNNFYLLLACLGCLMVACNSPEAKNEGGYKTRLSFGPGDEKKIAEAFLTLTDSSSITLKEGLYKFDNLSIAQVKHILIQGAGADKTILDFSAQSQGGEGVRVTDVKGFTIDGMTLRDSKGDMIKINKSENVVMTNLHAIWSVSDSTSGGYAIYPVMCKNVLIENCYAQGASDAGIYVGQTDSAIVRKCKAFKNVAGCEIENTSHAQVYDNEFYGNTAGFLIFDLPDLSKRGGFVKAYNNYFHDNNEKNFAKSGSFGSTWGVGNASPGSGVVILAASDIELYNNRIINNNSSAIAVVSGFFIDESAGKKMNDHYFPIPRNISIHDNTMEVGSAFPPAAFEHHTGKVLVGIEQKLNAQDPARKNARLPFITYDGITTNILTKGTAVNPDSLCIKQQGPNLFVNVDALNMTSKNWHPSTDIAPYVCK</sequence>
<organism evidence="3 4">
    <name type="scientific">Chitinophaga niastensis</name>
    <dbReference type="NCBI Taxonomy" id="536980"/>
    <lineage>
        <taxon>Bacteria</taxon>
        <taxon>Pseudomonadati</taxon>
        <taxon>Bacteroidota</taxon>
        <taxon>Chitinophagia</taxon>
        <taxon>Chitinophagales</taxon>
        <taxon>Chitinophagaceae</taxon>
        <taxon>Chitinophaga</taxon>
    </lineage>
</organism>
<accession>A0A2P8HJ67</accession>
<feature type="domain" description="Right handed beta helix" evidence="2">
    <location>
        <begin position="101"/>
        <end position="287"/>
    </location>
</feature>
<evidence type="ECO:0000259" key="2">
    <source>
        <dbReference type="Pfam" id="PF13229"/>
    </source>
</evidence>
<dbReference type="PROSITE" id="PS51257">
    <property type="entry name" value="PROKAR_LIPOPROTEIN"/>
    <property type="match status" value="1"/>
</dbReference>
<protein>
    <submittedName>
        <fullName evidence="3">Parallel beta-helix repeat protein</fullName>
    </submittedName>
</protein>
<dbReference type="RefSeq" id="WP_106529063.1">
    <property type="nucleotide sequence ID" value="NZ_PYAW01000003.1"/>
</dbReference>
<dbReference type="Proteomes" id="UP000240971">
    <property type="component" value="Unassembled WGS sequence"/>
</dbReference>
<feature type="chain" id="PRO_5015126424" evidence="1">
    <location>
        <begin position="26"/>
        <end position="426"/>
    </location>
</feature>
<keyword evidence="1" id="KW-0732">Signal</keyword>
<dbReference type="AlphaFoldDB" id="A0A2P8HJ67"/>
<dbReference type="SMART" id="SM00710">
    <property type="entry name" value="PbH1"/>
    <property type="match status" value="4"/>
</dbReference>
<proteinExistence type="predicted"/>
<dbReference type="NCBIfam" id="TIGR03805">
    <property type="entry name" value="beta_helix_1"/>
    <property type="match status" value="1"/>
</dbReference>
<dbReference type="OrthoDB" id="338827at2"/>
<dbReference type="SUPFAM" id="SSF51126">
    <property type="entry name" value="Pectin lyase-like"/>
    <property type="match status" value="1"/>
</dbReference>
<gene>
    <name evidence="3" type="ORF">CLV51_103243</name>
</gene>
<keyword evidence="4" id="KW-1185">Reference proteome</keyword>
<name>A0A2P8HJ67_CHINA</name>
<evidence type="ECO:0000313" key="3">
    <source>
        <dbReference type="EMBL" id="PSL46267.1"/>
    </source>
</evidence>
<comment type="caution">
    <text evidence="3">The sequence shown here is derived from an EMBL/GenBank/DDBJ whole genome shotgun (WGS) entry which is preliminary data.</text>
</comment>
<evidence type="ECO:0000313" key="4">
    <source>
        <dbReference type="Proteomes" id="UP000240971"/>
    </source>
</evidence>
<evidence type="ECO:0000256" key="1">
    <source>
        <dbReference type="SAM" id="SignalP"/>
    </source>
</evidence>
<dbReference type="InterPro" id="IPR012334">
    <property type="entry name" value="Pectin_lyas_fold"/>
</dbReference>
<dbReference type="InterPro" id="IPR039448">
    <property type="entry name" value="Beta_helix"/>
</dbReference>
<feature type="signal peptide" evidence="1">
    <location>
        <begin position="1"/>
        <end position="25"/>
    </location>
</feature>
<dbReference type="InterPro" id="IPR011050">
    <property type="entry name" value="Pectin_lyase_fold/virulence"/>
</dbReference>
<dbReference type="InterPro" id="IPR022442">
    <property type="entry name" value="SO_2930-like_dom"/>
</dbReference>
<dbReference type="Pfam" id="PF13229">
    <property type="entry name" value="Beta_helix"/>
    <property type="match status" value="1"/>
</dbReference>
<dbReference type="InterPro" id="IPR006626">
    <property type="entry name" value="PbH1"/>
</dbReference>
<dbReference type="EMBL" id="PYAW01000003">
    <property type="protein sequence ID" value="PSL46267.1"/>
    <property type="molecule type" value="Genomic_DNA"/>
</dbReference>